<dbReference type="STRING" id="1387277.SAMN06295998_101530"/>
<keyword evidence="1" id="KW-0472">Membrane</keyword>
<dbReference type="EMBL" id="FWYD01000001">
    <property type="protein sequence ID" value="SMC47138.1"/>
    <property type="molecule type" value="Genomic_DNA"/>
</dbReference>
<dbReference type="Proteomes" id="UP000192330">
    <property type="component" value="Unassembled WGS sequence"/>
</dbReference>
<evidence type="ECO:0000313" key="2">
    <source>
        <dbReference type="EMBL" id="SMC47138.1"/>
    </source>
</evidence>
<reference evidence="2 3" key="1">
    <citation type="submission" date="2017-04" db="EMBL/GenBank/DDBJ databases">
        <authorList>
            <person name="Afonso C.L."/>
            <person name="Miller P.J."/>
            <person name="Scott M.A."/>
            <person name="Spackman E."/>
            <person name="Goraichik I."/>
            <person name="Dimitrov K.M."/>
            <person name="Suarez D.L."/>
            <person name="Swayne D.E."/>
        </authorList>
    </citation>
    <scope>NUCLEOTIDE SEQUENCE [LARGE SCALE GENOMIC DNA]</scope>
    <source>
        <strain evidence="2 3">CGMCC 1.12644</strain>
    </source>
</reference>
<keyword evidence="1" id="KW-0812">Transmembrane</keyword>
<accession>A0A1W1ZGI3</accession>
<name>A0A1W1ZGI3_9RHOB</name>
<organism evidence="2 3">
    <name type="scientific">Primorskyibacter flagellatus</name>
    <dbReference type="NCBI Taxonomy" id="1387277"/>
    <lineage>
        <taxon>Bacteria</taxon>
        <taxon>Pseudomonadati</taxon>
        <taxon>Pseudomonadota</taxon>
        <taxon>Alphaproteobacteria</taxon>
        <taxon>Rhodobacterales</taxon>
        <taxon>Roseobacteraceae</taxon>
        <taxon>Primorskyibacter</taxon>
    </lineage>
</organism>
<gene>
    <name evidence="2" type="ORF">SAMN06295998_101530</name>
</gene>
<sequence length="333" mass="36763">MSNMDETRPADRDTKIPASPFFGLLRVSRGLTLLRTPGAGILPWLLVGMLALVIAYYVWPRPKSFFLDLTTDYLRVQTDSDTQIVWELPSLRICLPRHALTEAQDFGDTVDASTASCNGVAYLELQRDFVELDWPPGLNLELRSGENRAVDVVVRFDEDDADLTPVMIGDVEIVSETLLRIPASTFSEFGGLGLTGQLVVGQKADNGTVKLLRSGKFETREKFWLRNDARLVDSGALSLGDVVSVERMNPDAPLSAYAFLTLDTNGDGMRLIVSTEEAFSRLRLERARAKAAFLEPSWAQRLARDPLAVGFASLLSLFGATLAVMNALLRKRP</sequence>
<feature type="transmembrane region" description="Helical" evidence="1">
    <location>
        <begin position="307"/>
        <end position="329"/>
    </location>
</feature>
<feature type="transmembrane region" description="Helical" evidence="1">
    <location>
        <begin position="41"/>
        <end position="59"/>
    </location>
</feature>
<keyword evidence="3" id="KW-1185">Reference proteome</keyword>
<proteinExistence type="predicted"/>
<evidence type="ECO:0000256" key="1">
    <source>
        <dbReference type="SAM" id="Phobius"/>
    </source>
</evidence>
<keyword evidence="1" id="KW-1133">Transmembrane helix</keyword>
<dbReference type="AlphaFoldDB" id="A0A1W1ZGI3"/>
<evidence type="ECO:0000313" key="3">
    <source>
        <dbReference type="Proteomes" id="UP000192330"/>
    </source>
</evidence>
<protein>
    <submittedName>
        <fullName evidence="2">Uncharacterized protein</fullName>
    </submittedName>
</protein>